<comment type="caution">
    <text evidence="2">The sequence shown here is derived from an EMBL/GenBank/DDBJ whole genome shotgun (WGS) entry which is preliminary data.</text>
</comment>
<dbReference type="InterPro" id="IPR012312">
    <property type="entry name" value="Hemerythrin-like"/>
</dbReference>
<name>A0A935Q3R0_9PROT</name>
<gene>
    <name evidence="2" type="ORF">IPJ27_22755</name>
</gene>
<feature type="domain" description="Hemerythrin-like" evidence="1">
    <location>
        <begin position="4"/>
        <end position="126"/>
    </location>
</feature>
<evidence type="ECO:0000259" key="1">
    <source>
        <dbReference type="Pfam" id="PF01814"/>
    </source>
</evidence>
<organism evidence="2 3">
    <name type="scientific">Candidatus Accumulibacter proximus</name>
    <dbReference type="NCBI Taxonomy" id="2954385"/>
    <lineage>
        <taxon>Bacteria</taxon>
        <taxon>Pseudomonadati</taxon>
        <taxon>Pseudomonadota</taxon>
        <taxon>Betaproteobacteria</taxon>
        <taxon>Candidatus Accumulibacter</taxon>
    </lineage>
</organism>
<evidence type="ECO:0000313" key="3">
    <source>
        <dbReference type="Proteomes" id="UP000697998"/>
    </source>
</evidence>
<evidence type="ECO:0000313" key="2">
    <source>
        <dbReference type="EMBL" id="MBK7677353.1"/>
    </source>
</evidence>
<dbReference type="GO" id="GO:0005886">
    <property type="term" value="C:plasma membrane"/>
    <property type="evidence" value="ECO:0007669"/>
    <property type="project" value="TreeGrafter"/>
</dbReference>
<proteinExistence type="predicted"/>
<reference evidence="2 3" key="1">
    <citation type="submission" date="2020-10" db="EMBL/GenBank/DDBJ databases">
        <title>Connecting structure to function with the recovery of over 1000 high-quality activated sludge metagenome-assembled genomes encoding full-length rRNA genes using long-read sequencing.</title>
        <authorList>
            <person name="Singleton C.M."/>
            <person name="Petriglieri F."/>
            <person name="Kristensen J.M."/>
            <person name="Kirkegaard R.H."/>
            <person name="Michaelsen T.Y."/>
            <person name="Andersen M.H."/>
            <person name="Karst S.M."/>
            <person name="Dueholm M.S."/>
            <person name="Nielsen P.H."/>
            <person name="Albertsen M."/>
        </authorList>
    </citation>
    <scope>NUCLEOTIDE SEQUENCE [LARGE SCALE GENOMIC DNA]</scope>
    <source>
        <strain evidence="2">EsbW_18-Q3-R4-48_BATAC.285</strain>
    </source>
</reference>
<dbReference type="PANTHER" id="PTHR39966:SF3">
    <property type="entry name" value="DUF438 DOMAIN-CONTAINING PROTEIN"/>
    <property type="match status" value="1"/>
</dbReference>
<dbReference type="Gene3D" id="1.20.120.520">
    <property type="entry name" value="nmb1532 protein domain like"/>
    <property type="match status" value="1"/>
</dbReference>
<sequence>MHAITDFMANDHRVCDAMLVKVEHAVTKHNWELARSEFADYRDGMLHHFAAEESVLFPLFEQTTGMYRGPTQVMRGEHAQMRLLLTAAASALTAQDADDYAGNAETLLIMMQQHNVKEENVLYPMCDQHLAHQVEALLPALQAQIAGQLEVPT</sequence>
<accession>A0A935Q3R0</accession>
<dbReference type="EMBL" id="JADJMH010000034">
    <property type="protein sequence ID" value="MBK7677353.1"/>
    <property type="molecule type" value="Genomic_DNA"/>
</dbReference>
<dbReference type="AlphaFoldDB" id="A0A935Q3R0"/>
<dbReference type="PANTHER" id="PTHR39966">
    <property type="entry name" value="BLL2471 PROTEIN-RELATED"/>
    <property type="match status" value="1"/>
</dbReference>
<dbReference type="Proteomes" id="UP000697998">
    <property type="component" value="Unassembled WGS sequence"/>
</dbReference>
<protein>
    <submittedName>
        <fullName evidence="2">Hemerythrin domain-containing protein</fullName>
    </submittedName>
</protein>
<dbReference type="Pfam" id="PF01814">
    <property type="entry name" value="Hemerythrin"/>
    <property type="match status" value="1"/>
</dbReference>